<keyword evidence="2" id="KW-0067">ATP-binding</keyword>
<proteinExistence type="predicted"/>
<dbReference type="InterPro" id="IPR036397">
    <property type="entry name" value="RNaseH_sf"/>
</dbReference>
<evidence type="ECO:0000313" key="2">
    <source>
        <dbReference type="EMBL" id="PIP61042.1"/>
    </source>
</evidence>
<dbReference type="EMBL" id="PCTA01000035">
    <property type="protein sequence ID" value="PIP61042.1"/>
    <property type="molecule type" value="Genomic_DNA"/>
</dbReference>
<dbReference type="SUPFAM" id="SSF53098">
    <property type="entry name" value="Ribonuclease H-like"/>
    <property type="match status" value="1"/>
</dbReference>
<organism evidence="2 3">
    <name type="scientific">Candidatus Roizmanbacteria bacterium CG22_combo_CG10-13_8_21_14_all_38_20</name>
    <dbReference type="NCBI Taxonomy" id="1974862"/>
    <lineage>
        <taxon>Bacteria</taxon>
        <taxon>Candidatus Roizmaniibacteriota</taxon>
    </lineage>
</organism>
<dbReference type="GO" id="GO:0003676">
    <property type="term" value="F:nucleic acid binding"/>
    <property type="evidence" value="ECO:0007669"/>
    <property type="project" value="InterPro"/>
</dbReference>
<dbReference type="Proteomes" id="UP000231246">
    <property type="component" value="Unassembled WGS sequence"/>
</dbReference>
<dbReference type="GO" id="GO:0004386">
    <property type="term" value="F:helicase activity"/>
    <property type="evidence" value="ECO:0007669"/>
    <property type="project" value="UniProtKB-KW"/>
</dbReference>
<protein>
    <submittedName>
        <fullName evidence="2">Helicase</fullName>
    </submittedName>
</protein>
<comment type="caution">
    <text evidence="2">The sequence shown here is derived from an EMBL/GenBank/DDBJ whole genome shotgun (WGS) entry which is preliminary data.</text>
</comment>
<sequence length="189" mass="21301">MSKPIVLDLETKHSFREVDNDLTKLGVTCVGIYNYADDSYRAYMESEIPKALKVIEAANFTVGFNIDHFDFPVLNPYYTADLGKLPTIDLLTEFKNSFGKRASLDSIAMATLGTGKTGHGLQAIEFYREGKLEELKRYCLDDVKITKDLYDYGITHSEVFISNWQGKLSVKVDWGKKQVSPQVNLTLGI</sequence>
<keyword evidence="2" id="KW-0347">Helicase</keyword>
<keyword evidence="2" id="KW-0547">Nucleotide-binding</keyword>
<dbReference type="InterPro" id="IPR012337">
    <property type="entry name" value="RNaseH-like_sf"/>
</dbReference>
<dbReference type="InterPro" id="IPR038720">
    <property type="entry name" value="YprB_RNase_H-like_dom"/>
</dbReference>
<evidence type="ECO:0000259" key="1">
    <source>
        <dbReference type="Pfam" id="PF13482"/>
    </source>
</evidence>
<dbReference type="Pfam" id="PF13482">
    <property type="entry name" value="RNase_H_2"/>
    <property type="match status" value="1"/>
</dbReference>
<name>A0A2H0BTQ8_9BACT</name>
<keyword evidence="2" id="KW-0378">Hydrolase</keyword>
<evidence type="ECO:0000313" key="3">
    <source>
        <dbReference type="Proteomes" id="UP000231246"/>
    </source>
</evidence>
<dbReference type="AlphaFoldDB" id="A0A2H0BTQ8"/>
<dbReference type="Gene3D" id="3.30.420.10">
    <property type="entry name" value="Ribonuclease H-like superfamily/Ribonuclease H"/>
    <property type="match status" value="1"/>
</dbReference>
<gene>
    <name evidence="2" type="ORF">COW99_05985</name>
</gene>
<accession>A0A2H0BTQ8</accession>
<feature type="domain" description="YprB ribonuclease H-like" evidence="1">
    <location>
        <begin position="25"/>
        <end position="152"/>
    </location>
</feature>
<reference evidence="2 3" key="1">
    <citation type="submission" date="2017-09" db="EMBL/GenBank/DDBJ databases">
        <title>Depth-based differentiation of microbial function through sediment-hosted aquifers and enrichment of novel symbionts in the deep terrestrial subsurface.</title>
        <authorList>
            <person name="Probst A.J."/>
            <person name="Ladd B."/>
            <person name="Jarett J.K."/>
            <person name="Geller-Mcgrath D.E."/>
            <person name="Sieber C.M."/>
            <person name="Emerson J.B."/>
            <person name="Anantharaman K."/>
            <person name="Thomas B.C."/>
            <person name="Malmstrom R."/>
            <person name="Stieglmeier M."/>
            <person name="Klingl A."/>
            <person name="Woyke T."/>
            <person name="Ryan C.M."/>
            <person name="Banfield J.F."/>
        </authorList>
    </citation>
    <scope>NUCLEOTIDE SEQUENCE [LARGE SCALE GENOMIC DNA]</scope>
    <source>
        <strain evidence="2">CG22_combo_CG10-13_8_21_14_all_38_20</strain>
    </source>
</reference>